<feature type="transmembrane region" description="Helical" evidence="5">
    <location>
        <begin position="394"/>
        <end position="412"/>
    </location>
</feature>
<feature type="transmembrane region" description="Helical" evidence="5">
    <location>
        <begin position="223"/>
        <end position="240"/>
    </location>
</feature>
<keyword evidence="8" id="KW-1185">Reference proteome</keyword>
<dbReference type="InterPro" id="IPR020846">
    <property type="entry name" value="MFS_dom"/>
</dbReference>
<dbReference type="EMBL" id="JBHSFQ010000008">
    <property type="protein sequence ID" value="MFC4562468.1"/>
    <property type="molecule type" value="Genomic_DNA"/>
</dbReference>
<evidence type="ECO:0000256" key="5">
    <source>
        <dbReference type="SAM" id="Phobius"/>
    </source>
</evidence>
<dbReference type="CDD" id="cd17321">
    <property type="entry name" value="MFS_MMR_MDR_like"/>
    <property type="match status" value="1"/>
</dbReference>
<evidence type="ECO:0000313" key="7">
    <source>
        <dbReference type="EMBL" id="MFC4562468.1"/>
    </source>
</evidence>
<dbReference type="InterPro" id="IPR036259">
    <property type="entry name" value="MFS_trans_sf"/>
</dbReference>
<organism evidence="7 8">
    <name type="scientific">Nocardiopsis mangrovi</name>
    <dbReference type="NCBI Taxonomy" id="1179818"/>
    <lineage>
        <taxon>Bacteria</taxon>
        <taxon>Bacillati</taxon>
        <taxon>Actinomycetota</taxon>
        <taxon>Actinomycetes</taxon>
        <taxon>Streptosporangiales</taxon>
        <taxon>Nocardiopsidaceae</taxon>
        <taxon>Nocardiopsis</taxon>
    </lineage>
</organism>
<comment type="caution">
    <text evidence="7">The sequence shown here is derived from an EMBL/GenBank/DDBJ whole genome shotgun (WGS) entry which is preliminary data.</text>
</comment>
<comment type="subcellular location">
    <subcellularLocation>
        <location evidence="1">Cell membrane</location>
        <topology evidence="1">Multi-pass membrane protein</topology>
    </subcellularLocation>
</comment>
<feature type="transmembrane region" description="Helical" evidence="5">
    <location>
        <begin position="193"/>
        <end position="211"/>
    </location>
</feature>
<evidence type="ECO:0000256" key="1">
    <source>
        <dbReference type="ARBA" id="ARBA00004651"/>
    </source>
</evidence>
<feature type="transmembrane region" description="Helical" evidence="5">
    <location>
        <begin position="297"/>
        <end position="317"/>
    </location>
</feature>
<dbReference type="RefSeq" id="WP_378573719.1">
    <property type="nucleotide sequence ID" value="NZ_JBHSFQ010000008.1"/>
</dbReference>
<reference evidence="8" key="1">
    <citation type="journal article" date="2019" name="Int. J. Syst. Evol. Microbiol.">
        <title>The Global Catalogue of Microorganisms (GCM) 10K type strain sequencing project: providing services to taxonomists for standard genome sequencing and annotation.</title>
        <authorList>
            <consortium name="The Broad Institute Genomics Platform"/>
            <consortium name="The Broad Institute Genome Sequencing Center for Infectious Disease"/>
            <person name="Wu L."/>
            <person name="Ma J."/>
        </authorList>
    </citation>
    <scope>NUCLEOTIDE SEQUENCE [LARGE SCALE GENOMIC DNA]</scope>
    <source>
        <strain evidence="8">XZYJ18</strain>
    </source>
</reference>
<feature type="transmembrane region" description="Helical" evidence="5">
    <location>
        <begin position="161"/>
        <end position="181"/>
    </location>
</feature>
<dbReference type="PANTHER" id="PTHR42718:SF49">
    <property type="entry name" value="EXPORT PROTEIN"/>
    <property type="match status" value="1"/>
</dbReference>
<keyword evidence="2 5" id="KW-0812">Transmembrane</keyword>
<evidence type="ECO:0000256" key="4">
    <source>
        <dbReference type="ARBA" id="ARBA00023136"/>
    </source>
</evidence>
<proteinExistence type="predicted"/>
<evidence type="ECO:0000313" key="8">
    <source>
        <dbReference type="Proteomes" id="UP001595923"/>
    </source>
</evidence>
<keyword evidence="4 5" id="KW-0472">Membrane</keyword>
<evidence type="ECO:0000259" key="6">
    <source>
        <dbReference type="PROSITE" id="PS50850"/>
    </source>
</evidence>
<feature type="transmembrane region" description="Helical" evidence="5">
    <location>
        <begin position="260"/>
        <end position="285"/>
    </location>
</feature>
<feature type="transmembrane region" description="Helical" evidence="5">
    <location>
        <begin position="424"/>
        <end position="447"/>
    </location>
</feature>
<protein>
    <submittedName>
        <fullName evidence="7">MFS transporter</fullName>
    </submittedName>
</protein>
<dbReference type="InterPro" id="IPR011701">
    <property type="entry name" value="MFS"/>
</dbReference>
<feature type="transmembrane region" description="Helical" evidence="5">
    <location>
        <begin position="350"/>
        <end position="373"/>
    </location>
</feature>
<dbReference type="PROSITE" id="PS50850">
    <property type="entry name" value="MFS"/>
    <property type="match status" value="1"/>
</dbReference>
<dbReference type="Gene3D" id="1.20.1250.20">
    <property type="entry name" value="MFS general substrate transporter like domains"/>
    <property type="match status" value="1"/>
</dbReference>
<feature type="transmembrane region" description="Helical" evidence="5">
    <location>
        <begin position="40"/>
        <end position="61"/>
    </location>
</feature>
<dbReference type="Gene3D" id="1.20.1720.10">
    <property type="entry name" value="Multidrug resistance protein D"/>
    <property type="match status" value="1"/>
</dbReference>
<keyword evidence="3 5" id="KW-1133">Transmembrane helix</keyword>
<evidence type="ECO:0000256" key="3">
    <source>
        <dbReference type="ARBA" id="ARBA00022989"/>
    </source>
</evidence>
<evidence type="ECO:0000256" key="2">
    <source>
        <dbReference type="ARBA" id="ARBA00022692"/>
    </source>
</evidence>
<dbReference type="SUPFAM" id="SSF103473">
    <property type="entry name" value="MFS general substrate transporter"/>
    <property type="match status" value="1"/>
</dbReference>
<dbReference type="PRINTS" id="PR01036">
    <property type="entry name" value="TCRTETB"/>
</dbReference>
<dbReference type="Pfam" id="PF07690">
    <property type="entry name" value="MFS_1"/>
    <property type="match status" value="1"/>
</dbReference>
<name>A0ABV9DYS0_9ACTN</name>
<feature type="transmembrane region" description="Helical" evidence="5">
    <location>
        <begin position="324"/>
        <end position="344"/>
    </location>
</feature>
<dbReference type="Proteomes" id="UP001595923">
    <property type="component" value="Unassembled WGS sequence"/>
</dbReference>
<feature type="domain" description="Major facilitator superfamily (MFS) profile" evidence="6">
    <location>
        <begin position="5"/>
        <end position="451"/>
    </location>
</feature>
<dbReference type="PANTHER" id="PTHR42718">
    <property type="entry name" value="MAJOR FACILITATOR SUPERFAMILY MULTIDRUG TRANSPORTER MFSC"/>
    <property type="match status" value="1"/>
</dbReference>
<feature type="transmembrane region" description="Helical" evidence="5">
    <location>
        <begin position="98"/>
        <end position="120"/>
    </location>
</feature>
<gene>
    <name evidence="7" type="ORF">ACFO4E_11445</name>
</gene>
<feature type="transmembrane region" description="Helical" evidence="5">
    <location>
        <begin position="73"/>
        <end position="92"/>
    </location>
</feature>
<accession>A0ABV9DYS0</accession>
<feature type="transmembrane region" description="Helical" evidence="5">
    <location>
        <begin position="132"/>
        <end position="155"/>
    </location>
</feature>
<sequence length="453" mass="44152">MNRNALTLSTVLLALVTVPLTITGAAVALPGLQGGLGADLAAAQWVVNGYNACFAGFLTFGGSLADLVGRRRMFAAGVALFCAGSLACALAGDIALLIAARAVAGVGAAATTAAGSSILAATFDGPARARAFGLLGTVLGAGLAFGPTVSGALVAAADWRAVFAVPATLSALVLLLCPLLPPLPGAAGRRVDWAGGALFTAALMLLIFVLVEAPSLGFTDPVVVAGLVAVLGLSAGFVAAERRCADPMFDLGLVANRPFVAFSLAAGVLMVVMVPLLVYLPSYLIAVVGLGAGEAGAWLLMLTVPSVVLPPVGAVVARRSRGALVAGALVFSGAGAALLVTAGADSTPGQLAAPLLLIGTGVGLTTGVIDGLAVSSVRTEQAGTAAGLFNTARLATETVALAVVGTALAVLSGGRLDGPGFTTALHTVGAALGAVAAAAAVTVIVLLRGRTPG</sequence>